<feature type="non-terminal residue" evidence="6">
    <location>
        <position position="1"/>
    </location>
</feature>
<name>A0A813YU42_9BILA</name>
<dbReference type="OrthoDB" id="6275838at2759"/>
<dbReference type="SUPFAM" id="SSF49899">
    <property type="entry name" value="Concanavalin A-like lectins/glucanases"/>
    <property type="match status" value="3"/>
</dbReference>
<dbReference type="Proteomes" id="UP000663829">
    <property type="component" value="Unassembled WGS sequence"/>
</dbReference>
<dbReference type="InterPro" id="IPR000742">
    <property type="entry name" value="EGF"/>
</dbReference>
<evidence type="ECO:0000313" key="8">
    <source>
        <dbReference type="Proteomes" id="UP000663829"/>
    </source>
</evidence>
<sequence>TEAVGKNINNDSWHMLQFELDNNGLLNLTVDDDTQTCIVYKQNQVANNVISTWQINSILVGDTRRLNDFIWKPFIGHMADLVINNDEHLFSYLNRKQTQADSSSYQYTMHDVLIGYRTAFFNLLTLDTQTSYIAFSEREELNKNHGRFDFYFLFRTLVPDGIILYRYAQGLNEYFAIGLRAGIITLFIDLGAGKRQIVSDETMKLADGKWHEVKVTKIGTDKIELIVDNRVNLSTLSTNGIRAAVSLQPVLYIGGIPNRNINLTGSGLNPHGFQGCLASFIVEGTVLDYSSALALNGKVKMNVCSADEFDNEEEDLNKLCYDFTCVHHGYCTTANDRPICDCLETAYTGEKCEQYPKGFYFGKNNGQGSLVYKNYPRTTDKDTIVFGLQTLSNTAQILRLESDSNMYSMEYEIVRGRSYIKLNLGDKNSDVYSTSTHITDGAYHAIKIIREMSTIELYIDGGKINLEGGNEYGKDLHRQFVNQIRIRLSGEKPWNGIIAGLSYNRQSIFDSLSNTVQRNGDVEDVYPDPFIGRFTLVSSKTATITTNVTTLLKTVIAKSSTYSTNDFILTSTLMPLDHIYHQQVAVNNKLFSRTSNSSRTFLWLYGQITRAGTKGLIIGSLIAFSLLCLLIIIIIRLYCGKRRCVKLLAGTNGTIKSSSPNHIKISSSHKNNLKTLSISKKDKRSYEKLSKKTPIAVLDGKNSKKRVPNLLRYVHMDDTRKTASMRRESEILSNRINGDYNFSHDHNNNQDNDSNGNKYVFNEENERNSDCLLPSEHCCYENSLKRSSSFKQKMSPPLLPSSLYSQGRLLASIEQSGTSTLRSLKNNNYDNSSSQTYSVSAVYSCDLAETFEYDSVNNKKQSTKERLSSMRKRSILKSTHTLSESQLPDEILNFLYIKNLVDCYAIQSINKEPLLATADNNLIQISTAHSDIICTMLPTTSTGACHQLSFSYDETYIIGLFYEVTSNINSYAVKVWSSETFCSIPSIHPIKCSIALPSKHSPILYMAGKQKYGRGISLGMLEIDTCSLQRELKSDPETPIGDQINRIILTSNEDYALVACTEHTSSFTCFVVFKMCVDEMSHTGNLISTTEATNMSNCTMILTRFDCNPNFTFPITHKQTSINQDIQTDRILTVLRSGDMIVWQLNDGEILYTYELQLQSTLIDCQMNDNRLLLLAESGNIQVWNINTGQFTLLCNINDNLVNKVCWLDENQILSVDNDGQRIRQWNIHRKQVTKEFITSHGTLKTIKTHYLTNSKKRFIIGTSPNERSLLVFESETIDAS</sequence>
<reference evidence="6" key="1">
    <citation type="submission" date="2021-02" db="EMBL/GenBank/DDBJ databases">
        <authorList>
            <person name="Nowell W R."/>
        </authorList>
    </citation>
    <scope>NUCLEOTIDE SEQUENCE</scope>
</reference>
<dbReference type="GO" id="GO:0016020">
    <property type="term" value="C:membrane"/>
    <property type="evidence" value="ECO:0007669"/>
    <property type="project" value="UniProtKB-SubCell"/>
</dbReference>
<comment type="caution">
    <text evidence="2">Lacks conserved residue(s) required for the propagation of feature annotation.</text>
</comment>
<dbReference type="PANTHER" id="PTHR15036:SF49">
    <property type="entry name" value="AXOTACTIN"/>
    <property type="match status" value="1"/>
</dbReference>
<dbReference type="InterPro" id="IPR013320">
    <property type="entry name" value="ConA-like_dom_sf"/>
</dbReference>
<dbReference type="Gene3D" id="2.130.10.10">
    <property type="entry name" value="YVTN repeat-like/Quinoprotein amine dehydrogenase"/>
    <property type="match status" value="1"/>
</dbReference>
<evidence type="ECO:0000256" key="2">
    <source>
        <dbReference type="PROSITE-ProRule" id="PRU00076"/>
    </source>
</evidence>
<dbReference type="CDD" id="cd00110">
    <property type="entry name" value="LamG"/>
    <property type="match status" value="2"/>
</dbReference>
<feature type="domain" description="EGF-like" evidence="5">
    <location>
        <begin position="316"/>
        <end position="353"/>
    </location>
</feature>
<dbReference type="InterPro" id="IPR015943">
    <property type="entry name" value="WD40/YVTN_repeat-like_dom_sf"/>
</dbReference>
<comment type="caution">
    <text evidence="6">The sequence shown here is derived from an EMBL/GenBank/DDBJ whole genome shotgun (WGS) entry which is preliminary data.</text>
</comment>
<dbReference type="SUPFAM" id="SSF50978">
    <property type="entry name" value="WD40 repeat-like"/>
    <property type="match status" value="1"/>
</dbReference>
<evidence type="ECO:0000313" key="7">
    <source>
        <dbReference type="EMBL" id="CAF3673775.1"/>
    </source>
</evidence>
<keyword evidence="3" id="KW-1133">Transmembrane helix</keyword>
<evidence type="ECO:0000259" key="5">
    <source>
        <dbReference type="PROSITE" id="PS50026"/>
    </source>
</evidence>
<feature type="domain" description="Laminin G" evidence="4">
    <location>
        <begin position="122"/>
        <end position="304"/>
    </location>
</feature>
<dbReference type="PROSITE" id="PS50025">
    <property type="entry name" value="LAM_G_DOMAIN"/>
    <property type="match status" value="1"/>
</dbReference>
<proteinExistence type="predicted"/>
<dbReference type="Pfam" id="PF02210">
    <property type="entry name" value="Laminin_G_2"/>
    <property type="match status" value="2"/>
</dbReference>
<accession>A0A813YU42</accession>
<keyword evidence="3" id="KW-0812">Transmembrane</keyword>
<evidence type="ECO:0000313" key="6">
    <source>
        <dbReference type="EMBL" id="CAF0889098.1"/>
    </source>
</evidence>
<dbReference type="SMART" id="SM00282">
    <property type="entry name" value="LamG"/>
    <property type="match status" value="2"/>
</dbReference>
<dbReference type="EMBL" id="CAJOBC010001358">
    <property type="protein sequence ID" value="CAF3673775.1"/>
    <property type="molecule type" value="Genomic_DNA"/>
</dbReference>
<dbReference type="PANTHER" id="PTHR15036">
    <property type="entry name" value="PIKACHURIN-LIKE PROTEIN"/>
    <property type="match status" value="1"/>
</dbReference>
<dbReference type="EMBL" id="CAJNOQ010001358">
    <property type="protein sequence ID" value="CAF0889098.1"/>
    <property type="molecule type" value="Genomic_DNA"/>
</dbReference>
<evidence type="ECO:0000256" key="1">
    <source>
        <dbReference type="ARBA" id="ARBA00023157"/>
    </source>
</evidence>
<dbReference type="Gene3D" id="2.60.120.200">
    <property type="match status" value="3"/>
</dbReference>
<protein>
    <submittedName>
        <fullName evidence="6">Uncharacterized protein</fullName>
    </submittedName>
</protein>
<evidence type="ECO:0000256" key="3">
    <source>
        <dbReference type="SAM" id="Phobius"/>
    </source>
</evidence>
<keyword evidence="3" id="KW-0472">Membrane</keyword>
<evidence type="ECO:0000259" key="4">
    <source>
        <dbReference type="PROSITE" id="PS50025"/>
    </source>
</evidence>
<gene>
    <name evidence="6" type="ORF">GPM918_LOCUS8024</name>
    <name evidence="7" type="ORF">SRO942_LOCUS8024</name>
</gene>
<dbReference type="InterPro" id="IPR036322">
    <property type="entry name" value="WD40_repeat_dom_sf"/>
</dbReference>
<keyword evidence="8" id="KW-1185">Reference proteome</keyword>
<dbReference type="InterPro" id="IPR050372">
    <property type="entry name" value="Neurexin-related_CASP"/>
</dbReference>
<keyword evidence="1" id="KW-1015">Disulfide bond</keyword>
<organism evidence="6 8">
    <name type="scientific">Didymodactylos carnosus</name>
    <dbReference type="NCBI Taxonomy" id="1234261"/>
    <lineage>
        <taxon>Eukaryota</taxon>
        <taxon>Metazoa</taxon>
        <taxon>Spiralia</taxon>
        <taxon>Gnathifera</taxon>
        <taxon>Rotifera</taxon>
        <taxon>Eurotatoria</taxon>
        <taxon>Bdelloidea</taxon>
        <taxon>Philodinida</taxon>
        <taxon>Philodinidae</taxon>
        <taxon>Didymodactylos</taxon>
    </lineage>
</organism>
<dbReference type="PROSITE" id="PS50026">
    <property type="entry name" value="EGF_3"/>
    <property type="match status" value="1"/>
</dbReference>
<dbReference type="Proteomes" id="UP000681722">
    <property type="component" value="Unassembled WGS sequence"/>
</dbReference>
<dbReference type="InterPro" id="IPR001791">
    <property type="entry name" value="Laminin_G"/>
</dbReference>
<feature type="transmembrane region" description="Helical" evidence="3">
    <location>
        <begin position="616"/>
        <end position="638"/>
    </location>
</feature>
<keyword evidence="2" id="KW-0245">EGF-like domain</keyword>